<reference evidence="2" key="1">
    <citation type="journal article" date="2022" name="Plant J.">
        <title>Strategies of tolerance reflected in two North American maple genomes.</title>
        <authorList>
            <person name="McEvoy S.L."/>
            <person name="Sezen U.U."/>
            <person name="Trouern-Trend A."/>
            <person name="McMahon S.M."/>
            <person name="Schaberg P.G."/>
            <person name="Yang J."/>
            <person name="Wegrzyn J.L."/>
            <person name="Swenson N.G."/>
        </authorList>
    </citation>
    <scope>NUCLEOTIDE SEQUENCE</scope>
    <source>
        <strain evidence="2">NS2018</strain>
    </source>
</reference>
<feature type="compositionally biased region" description="Acidic residues" evidence="1">
    <location>
        <begin position="223"/>
        <end position="234"/>
    </location>
</feature>
<dbReference type="AlphaFoldDB" id="A0AA39SYX3"/>
<evidence type="ECO:0000256" key="1">
    <source>
        <dbReference type="SAM" id="MobiDB-lite"/>
    </source>
</evidence>
<proteinExistence type="predicted"/>
<feature type="compositionally biased region" description="Acidic residues" evidence="1">
    <location>
        <begin position="150"/>
        <end position="174"/>
    </location>
</feature>
<accession>A0AA39SYX3</accession>
<sequence>MEAWILNALEGRMRPVNALCFVGYFTEMILDDMRPSPRIVKDIIIQAAGNIDSTRYRSSVIAASGVFIASSGQFPERFNECFDSFSSFNRVNMLKRFHRPGKEPVAENSQTIEEVETTWKGAIGDDYDSMEVDAVVAPVNEEAAHKGDEMDMDEAEDDGDHEHVDADDEGYDGGDEVKDNQNNEKEEEPIIKDPDEVIPRQEQVYMENVNASVDDQPVRNFDDEGYDGGDEAEDNQTLISLIPKIPNPIRLST</sequence>
<name>A0AA39SYX3_ACESA</name>
<dbReference type="EMBL" id="JAUESC010000003">
    <property type="protein sequence ID" value="KAK0602287.1"/>
    <property type="molecule type" value="Genomic_DNA"/>
</dbReference>
<evidence type="ECO:0000313" key="3">
    <source>
        <dbReference type="Proteomes" id="UP001168877"/>
    </source>
</evidence>
<comment type="caution">
    <text evidence="2">The sequence shown here is derived from an EMBL/GenBank/DDBJ whole genome shotgun (WGS) entry which is preliminary data.</text>
</comment>
<feature type="compositionally biased region" description="Basic and acidic residues" evidence="1">
    <location>
        <begin position="175"/>
        <end position="199"/>
    </location>
</feature>
<feature type="region of interest" description="Disordered" evidence="1">
    <location>
        <begin position="142"/>
        <end position="239"/>
    </location>
</feature>
<dbReference type="Proteomes" id="UP001168877">
    <property type="component" value="Unassembled WGS sequence"/>
</dbReference>
<gene>
    <name evidence="2" type="ORF">LWI29_032010</name>
</gene>
<evidence type="ECO:0000313" key="2">
    <source>
        <dbReference type="EMBL" id="KAK0602287.1"/>
    </source>
</evidence>
<protein>
    <submittedName>
        <fullName evidence="2">Uncharacterized protein</fullName>
    </submittedName>
</protein>
<keyword evidence="3" id="KW-1185">Reference proteome</keyword>
<dbReference type="Gene3D" id="1.10.472.10">
    <property type="entry name" value="Cyclin-like"/>
    <property type="match status" value="1"/>
</dbReference>
<organism evidence="2 3">
    <name type="scientific">Acer saccharum</name>
    <name type="common">Sugar maple</name>
    <dbReference type="NCBI Taxonomy" id="4024"/>
    <lineage>
        <taxon>Eukaryota</taxon>
        <taxon>Viridiplantae</taxon>
        <taxon>Streptophyta</taxon>
        <taxon>Embryophyta</taxon>
        <taxon>Tracheophyta</taxon>
        <taxon>Spermatophyta</taxon>
        <taxon>Magnoliopsida</taxon>
        <taxon>eudicotyledons</taxon>
        <taxon>Gunneridae</taxon>
        <taxon>Pentapetalae</taxon>
        <taxon>rosids</taxon>
        <taxon>malvids</taxon>
        <taxon>Sapindales</taxon>
        <taxon>Sapindaceae</taxon>
        <taxon>Hippocastanoideae</taxon>
        <taxon>Acereae</taxon>
        <taxon>Acer</taxon>
    </lineage>
</organism>
<reference evidence="2" key="2">
    <citation type="submission" date="2023-06" db="EMBL/GenBank/DDBJ databases">
        <authorList>
            <person name="Swenson N.G."/>
            <person name="Wegrzyn J.L."/>
            <person name="Mcevoy S.L."/>
        </authorList>
    </citation>
    <scope>NUCLEOTIDE SEQUENCE</scope>
    <source>
        <strain evidence="2">NS2018</strain>
        <tissue evidence="2">Leaf</tissue>
    </source>
</reference>